<keyword evidence="2" id="KW-1185">Reference proteome</keyword>
<accession>A0A8J2LG33</accession>
<evidence type="ECO:0000313" key="2">
    <source>
        <dbReference type="Proteomes" id="UP000708208"/>
    </source>
</evidence>
<comment type="caution">
    <text evidence="1">The sequence shown here is derived from an EMBL/GenBank/DDBJ whole genome shotgun (WGS) entry which is preliminary data.</text>
</comment>
<evidence type="ECO:0000313" key="1">
    <source>
        <dbReference type="EMBL" id="CAG7831038.1"/>
    </source>
</evidence>
<proteinExistence type="predicted"/>
<organism evidence="1 2">
    <name type="scientific">Allacma fusca</name>
    <dbReference type="NCBI Taxonomy" id="39272"/>
    <lineage>
        <taxon>Eukaryota</taxon>
        <taxon>Metazoa</taxon>
        <taxon>Ecdysozoa</taxon>
        <taxon>Arthropoda</taxon>
        <taxon>Hexapoda</taxon>
        <taxon>Collembola</taxon>
        <taxon>Symphypleona</taxon>
        <taxon>Sminthuridae</taxon>
        <taxon>Allacma</taxon>
    </lineage>
</organism>
<name>A0A8J2LG33_9HEXA</name>
<gene>
    <name evidence="1" type="ORF">AFUS01_LOCUS40801</name>
</gene>
<reference evidence="1" key="1">
    <citation type="submission" date="2021-06" db="EMBL/GenBank/DDBJ databases">
        <authorList>
            <person name="Hodson N. C."/>
            <person name="Mongue J. A."/>
            <person name="Jaron S. K."/>
        </authorList>
    </citation>
    <scope>NUCLEOTIDE SEQUENCE</scope>
</reference>
<protein>
    <submittedName>
        <fullName evidence="1">Uncharacterized protein</fullName>
    </submittedName>
</protein>
<sequence>TIKGTKAINNFGRVLGLAAWNGNFPVVFSRIR</sequence>
<dbReference type="EMBL" id="CAJVCH010558639">
    <property type="protein sequence ID" value="CAG7831038.1"/>
    <property type="molecule type" value="Genomic_DNA"/>
</dbReference>
<feature type="non-terminal residue" evidence="1">
    <location>
        <position position="1"/>
    </location>
</feature>
<dbReference type="AlphaFoldDB" id="A0A8J2LG33"/>
<dbReference type="Proteomes" id="UP000708208">
    <property type="component" value="Unassembled WGS sequence"/>
</dbReference>